<organism evidence="1 2">
    <name type="scientific">Deinococcus arboris</name>
    <dbReference type="NCBI Taxonomy" id="2682977"/>
    <lineage>
        <taxon>Bacteria</taxon>
        <taxon>Thermotogati</taxon>
        <taxon>Deinococcota</taxon>
        <taxon>Deinococci</taxon>
        <taxon>Deinococcales</taxon>
        <taxon>Deinococcaceae</taxon>
        <taxon>Deinococcus</taxon>
    </lineage>
</organism>
<sequence>MLADLRAHLPPTPGGQARGSLRWLEAEMRRRGANPSSVRNIVYRGVGTAADKAALRGILADLAREVGRPLPEVTAPARPETPPELDLLGRSKTRAYRQFLAGVRTGRAPRLMVWGRAGAGKTVLLSQVGRTLEAQGVPVTRLFLSGEGASALKMPPPAGTSYAAQAQAQMDAALAALPPAGALLVRVTADLRFHGQPPRAPDGSPLGAAAWATGALLARAPAGVAVLLALEDEPPPGTELECIELRPPTPAEARAYLMTHLNLPRAEAERLARETGRSLDRLTLLARLAHEGATPADLLADPDTRALTEAAAALHSAGPDPAAPWPHAALTAVLGRDPAALPPHARMLLRGDPQAGWQPAPTLRAAWPEVAPQARIAPLRALASSEAAALTPLRLAAWAALHDWAALAAHVQAAPDDARFLPPLWPVLREAPPGDHREALARAVVAHHAGRGDYGEVQLRGALFTLLESPRDPVRAWARVKLAESSLEQGRMDAAQTQLAHPDVTGMTGHDPWTRAAQADALLVQAALARWRGDLAAATGAVTDPRAAQGGPRAGLWRGLIAKDAGRWPEALAALRAVPAGSPLLSARARYQEGDLLLRLGQPLLALTALQDAAGRLVAAGSADEEQARVLARTATALRRLGRPAEGWSHLERALALVPPPERRHADGVPRARLLSEGVPLLLALGRPDAALTHAAQALTLLARPDARPAEASYRERRTRYRAALAYLSRGLGRPYLQPLAGATADHPDLVHARAALDELLAGGGGGADRDHLLHLDMWLSRALAEPDPARALALTGQALALAAHPYEEAQVRAMRAEALVRAGQPEAALTDLNRAHALLRRAAPDGGPGDPGLHAQLLAVEARASVADGLTMLAWLRAALADPHLAPFRAGAWREAGHALAARPDAGALLSAWGVDPHSVFRLPDALVLHEAARLASGDGRW</sequence>
<reference evidence="1 2" key="1">
    <citation type="submission" date="2019-12" db="EMBL/GenBank/DDBJ databases">
        <title>Deinococcus sp. HMF7620 Genome sequencing and assembly.</title>
        <authorList>
            <person name="Kang H."/>
            <person name="Kim H."/>
            <person name="Joh K."/>
        </authorList>
    </citation>
    <scope>NUCLEOTIDE SEQUENCE [LARGE SCALE GENOMIC DNA]</scope>
    <source>
        <strain evidence="1 2">HMF7620</strain>
    </source>
</reference>
<dbReference type="SUPFAM" id="SSF48452">
    <property type="entry name" value="TPR-like"/>
    <property type="match status" value="1"/>
</dbReference>
<name>A0A7C9LNT6_9DEIO</name>
<proteinExistence type="predicted"/>
<dbReference type="Proteomes" id="UP000483286">
    <property type="component" value="Unassembled WGS sequence"/>
</dbReference>
<keyword evidence="2" id="KW-1185">Reference proteome</keyword>
<dbReference type="EMBL" id="WQLB01000050">
    <property type="protein sequence ID" value="MVN89258.1"/>
    <property type="molecule type" value="Genomic_DNA"/>
</dbReference>
<dbReference type="InterPro" id="IPR011990">
    <property type="entry name" value="TPR-like_helical_dom_sf"/>
</dbReference>
<dbReference type="Gene3D" id="1.25.40.10">
    <property type="entry name" value="Tetratricopeptide repeat domain"/>
    <property type="match status" value="2"/>
</dbReference>
<protein>
    <submittedName>
        <fullName evidence="1">Uncharacterized protein</fullName>
    </submittedName>
</protein>
<accession>A0A7C9LNT6</accession>
<gene>
    <name evidence="1" type="ORF">GO986_21210</name>
</gene>
<dbReference type="AlphaFoldDB" id="A0A7C9LNT6"/>
<evidence type="ECO:0000313" key="1">
    <source>
        <dbReference type="EMBL" id="MVN89258.1"/>
    </source>
</evidence>
<comment type="caution">
    <text evidence="1">The sequence shown here is derived from an EMBL/GenBank/DDBJ whole genome shotgun (WGS) entry which is preliminary data.</text>
</comment>
<evidence type="ECO:0000313" key="2">
    <source>
        <dbReference type="Proteomes" id="UP000483286"/>
    </source>
</evidence>